<protein>
    <submittedName>
        <fullName evidence="2">Uncharacterized protein</fullName>
    </submittedName>
</protein>
<feature type="signal peptide" evidence="1">
    <location>
        <begin position="1"/>
        <end position="18"/>
    </location>
</feature>
<gene>
    <name evidence="2" type="ORF">NCTC10418_01237</name>
</gene>
<dbReference type="AlphaFoldDB" id="A0A376KQJ8"/>
<dbReference type="EMBL" id="UFZQ01000001">
    <property type="protein sequence ID" value="STE83581.1"/>
    <property type="molecule type" value="Genomic_DNA"/>
</dbReference>
<organism evidence="2 3">
    <name type="scientific">Escherichia coli</name>
    <dbReference type="NCBI Taxonomy" id="562"/>
    <lineage>
        <taxon>Bacteria</taxon>
        <taxon>Pseudomonadati</taxon>
        <taxon>Pseudomonadota</taxon>
        <taxon>Gammaproteobacteria</taxon>
        <taxon>Enterobacterales</taxon>
        <taxon>Enterobacteriaceae</taxon>
        <taxon>Escherichia</taxon>
    </lineage>
</organism>
<name>A0A376KQJ8_ECOLX</name>
<evidence type="ECO:0000256" key="1">
    <source>
        <dbReference type="SAM" id="SignalP"/>
    </source>
</evidence>
<feature type="chain" id="PRO_5016937169" evidence="1">
    <location>
        <begin position="19"/>
        <end position="64"/>
    </location>
</feature>
<evidence type="ECO:0000313" key="2">
    <source>
        <dbReference type="EMBL" id="STE83581.1"/>
    </source>
</evidence>
<keyword evidence="1" id="KW-0732">Signal</keyword>
<evidence type="ECO:0000313" key="3">
    <source>
        <dbReference type="Proteomes" id="UP000255460"/>
    </source>
</evidence>
<reference evidence="2 3" key="1">
    <citation type="submission" date="2018-06" db="EMBL/GenBank/DDBJ databases">
        <authorList>
            <consortium name="Pathogen Informatics"/>
            <person name="Doyle S."/>
        </authorList>
    </citation>
    <scope>NUCLEOTIDE SEQUENCE [LARGE SCALE GENOMIC DNA]</scope>
    <source>
        <strain evidence="2 3">NCTC10418</strain>
    </source>
</reference>
<proteinExistence type="predicted"/>
<dbReference type="Proteomes" id="UP000255460">
    <property type="component" value="Unassembled WGS sequence"/>
</dbReference>
<sequence>MRLKSLLLVMLIPALAQAADQNTTMTDASRTDTSQAYAERHAVAATAGRAVGTGVRRTGGVIRH</sequence>
<accession>A0A376KQJ8</accession>